<evidence type="ECO:0000313" key="7">
    <source>
        <dbReference type="EMBL" id="PZX36758.1"/>
    </source>
</evidence>
<evidence type="ECO:0000256" key="1">
    <source>
        <dbReference type="ARBA" id="ARBA00004418"/>
    </source>
</evidence>
<feature type="signal peptide" evidence="6">
    <location>
        <begin position="1"/>
        <end position="27"/>
    </location>
</feature>
<dbReference type="CDD" id="cd13603">
    <property type="entry name" value="PBP2_TRAP_Siap_TeaA_like"/>
    <property type="match status" value="1"/>
</dbReference>
<proteinExistence type="inferred from homology"/>
<reference evidence="7 8" key="1">
    <citation type="submission" date="2018-06" db="EMBL/GenBank/DDBJ databases">
        <title>Genomic Encyclopedia of Archaeal and Bacterial Type Strains, Phase II (KMG-II): from individual species to whole genera.</title>
        <authorList>
            <person name="Goeker M."/>
        </authorList>
    </citation>
    <scope>NUCLEOTIDE SEQUENCE [LARGE SCALE GENOMIC DNA]</scope>
    <source>
        <strain evidence="7 8">DSM 13087</strain>
    </source>
</reference>
<dbReference type="STRING" id="121821.GCA_001870675_01411"/>
<evidence type="ECO:0000256" key="2">
    <source>
        <dbReference type="ARBA" id="ARBA00009023"/>
    </source>
</evidence>
<dbReference type="EMBL" id="QKZQ01000027">
    <property type="protein sequence ID" value="PZX36758.1"/>
    <property type="molecule type" value="Genomic_DNA"/>
</dbReference>
<dbReference type="GO" id="GO:0055085">
    <property type="term" value="P:transmembrane transport"/>
    <property type="evidence" value="ECO:0007669"/>
    <property type="project" value="InterPro"/>
</dbReference>
<gene>
    <name evidence="7" type="ORF">LY56_03365</name>
</gene>
<comment type="subcellular location">
    <subcellularLocation>
        <location evidence="1">Periplasm</location>
    </subcellularLocation>
</comment>
<protein>
    <submittedName>
        <fullName evidence="7">C4-dicarboxylate-binding protein DctP</fullName>
    </submittedName>
</protein>
<dbReference type="NCBIfam" id="NF037995">
    <property type="entry name" value="TRAP_S1"/>
    <property type="match status" value="1"/>
</dbReference>
<dbReference type="InterPro" id="IPR038404">
    <property type="entry name" value="TRAP_DctP_sf"/>
</dbReference>
<evidence type="ECO:0000256" key="4">
    <source>
        <dbReference type="ARBA" id="ARBA00022729"/>
    </source>
</evidence>
<dbReference type="AlphaFoldDB" id="A0A2W7PKF8"/>
<evidence type="ECO:0000313" key="8">
    <source>
        <dbReference type="Proteomes" id="UP000249364"/>
    </source>
</evidence>
<keyword evidence="5" id="KW-0574">Periplasm</keyword>
<evidence type="ECO:0000256" key="6">
    <source>
        <dbReference type="SAM" id="SignalP"/>
    </source>
</evidence>
<dbReference type="PANTHER" id="PTHR33376">
    <property type="match status" value="1"/>
</dbReference>
<comment type="similarity">
    <text evidence="2">Belongs to the bacterial solute-binding protein 7 family.</text>
</comment>
<keyword evidence="8" id="KW-1185">Reference proteome</keyword>
<dbReference type="Pfam" id="PF03480">
    <property type="entry name" value="DctP"/>
    <property type="match status" value="1"/>
</dbReference>
<dbReference type="InterPro" id="IPR018389">
    <property type="entry name" value="DctP_fam"/>
</dbReference>
<dbReference type="OrthoDB" id="8673861at2"/>
<organism evidence="7 8">
    <name type="scientific">Roseinatronobacter thiooxidans</name>
    <dbReference type="NCBI Taxonomy" id="121821"/>
    <lineage>
        <taxon>Bacteria</taxon>
        <taxon>Pseudomonadati</taxon>
        <taxon>Pseudomonadota</taxon>
        <taxon>Alphaproteobacteria</taxon>
        <taxon>Rhodobacterales</taxon>
        <taxon>Paracoccaceae</taxon>
        <taxon>Roseinatronobacter</taxon>
    </lineage>
</organism>
<keyword evidence="4 6" id="KW-0732">Signal</keyword>
<name>A0A2W7PKF8_9RHOB</name>
<evidence type="ECO:0000256" key="5">
    <source>
        <dbReference type="ARBA" id="ARBA00022764"/>
    </source>
</evidence>
<evidence type="ECO:0000256" key="3">
    <source>
        <dbReference type="ARBA" id="ARBA00022448"/>
    </source>
</evidence>
<dbReference type="RefSeq" id="WP_071470176.1">
    <property type="nucleotide sequence ID" value="NZ_MEHT01000027.1"/>
</dbReference>
<dbReference type="Proteomes" id="UP000249364">
    <property type="component" value="Unassembled WGS sequence"/>
</dbReference>
<sequence>MMKTSGTAVVIAGAMAAQALFAPVAAAQSFNMKIAHLLPPGDPRDLGAHAVADFVMADERCDISAQVFPSGQLGSFTEINEGVQFGSIEMSVQPAAYMAPIEMKSAIIDFPFFWPTDIDELLALHKGPAAQMLAETFEPHGIKMLDIWHTGFMQWTSNEPLTTPEAFQSKIARVMPSSLMTERQRLFGLNPVTMPFSETYSALQTGALAAQENPIPTSYNMRFHEVQEYMTMTFHGTLDQFVSVNMVWWNGLTDGCRDAIIEGVAIGNAVTLESTMEQEESARAEMEASGMTFVELTDEERAAMRDIVFPGIRDWWLAQTGDEGQALLDAFMAEMN</sequence>
<dbReference type="GO" id="GO:0042597">
    <property type="term" value="C:periplasmic space"/>
    <property type="evidence" value="ECO:0007669"/>
    <property type="project" value="UniProtKB-SubCell"/>
</dbReference>
<comment type="caution">
    <text evidence="7">The sequence shown here is derived from an EMBL/GenBank/DDBJ whole genome shotgun (WGS) entry which is preliminary data.</text>
</comment>
<dbReference type="PANTHER" id="PTHR33376:SF7">
    <property type="entry name" value="C4-DICARBOXYLATE-BINDING PROTEIN DCTB"/>
    <property type="match status" value="1"/>
</dbReference>
<feature type="chain" id="PRO_5016061387" evidence="6">
    <location>
        <begin position="28"/>
        <end position="336"/>
    </location>
</feature>
<keyword evidence="3" id="KW-0813">Transport</keyword>
<dbReference type="Gene3D" id="3.40.190.170">
    <property type="entry name" value="Bacterial extracellular solute-binding protein, family 7"/>
    <property type="match status" value="1"/>
</dbReference>
<accession>A0A2W7PKF8</accession>